<dbReference type="PANTHER" id="PTHR30290">
    <property type="entry name" value="PERIPLASMIC BINDING COMPONENT OF ABC TRANSPORTER"/>
    <property type="match status" value="1"/>
</dbReference>
<dbReference type="CDD" id="cd08492">
    <property type="entry name" value="PBP2_NikA_DppA_OppA_like_15"/>
    <property type="match status" value="1"/>
</dbReference>
<feature type="chain" id="PRO_5047201893" evidence="1">
    <location>
        <begin position="27"/>
        <end position="542"/>
    </location>
</feature>
<dbReference type="InterPro" id="IPR030678">
    <property type="entry name" value="Peptide/Ni-bd"/>
</dbReference>
<reference evidence="4" key="1">
    <citation type="journal article" date="2019" name="Int. J. Syst. Evol. Microbiol.">
        <title>The Global Catalogue of Microorganisms (GCM) 10K type strain sequencing project: providing services to taxonomists for standard genome sequencing and annotation.</title>
        <authorList>
            <consortium name="The Broad Institute Genomics Platform"/>
            <consortium name="The Broad Institute Genome Sequencing Center for Infectious Disease"/>
            <person name="Wu L."/>
            <person name="Ma J."/>
        </authorList>
    </citation>
    <scope>NUCLEOTIDE SEQUENCE [LARGE SCALE GENOMIC DNA]</scope>
    <source>
        <strain evidence="4">JCM 18537</strain>
    </source>
</reference>
<dbReference type="InterPro" id="IPR039424">
    <property type="entry name" value="SBP_5"/>
</dbReference>
<dbReference type="EMBL" id="BAABKO010000001">
    <property type="protein sequence ID" value="GAA4766823.1"/>
    <property type="molecule type" value="Genomic_DNA"/>
</dbReference>
<dbReference type="SUPFAM" id="SSF53850">
    <property type="entry name" value="Periplasmic binding protein-like II"/>
    <property type="match status" value="1"/>
</dbReference>
<comment type="caution">
    <text evidence="3">The sequence shown here is derived from an EMBL/GenBank/DDBJ whole genome shotgun (WGS) entry which is preliminary data.</text>
</comment>
<gene>
    <name evidence="3" type="ORF">GCM10023351_07700</name>
</gene>
<keyword evidence="1" id="KW-0732">Signal</keyword>
<sequence length="542" mass="56245">MTIHSIRPLRTGALVAVAATSAVLLASCAAGSDTTSTPTPTSSPSAGGDLTIGISADPVCLDPQQNGNAASINASRQVVDSLTDIDPETGELVPWLAESWEVSDDATSFTFTLREGVTFSDGTPLDADIVARNFTNVVSLGAATSLVTGYLAGFESATAVDDTTVQVDFSAPNAGFLSSTAVVQLGIVGASTLDLTAEERCQAENIIGSGPFTFTSYAQNDSTVLTRRDGYDWSSARAAHTGDAYLDTVTFQVVGESSVRVGSLQSGQLDAITDVQPTDEEVLSGAGFGVIARANPGVLNSLFPRASNPITADPAVRQALQIGIDREQLAAVLSVSYAPATGVLASSTPGYLDLSDELTFDADAAADLLDGAGWEAGADGVREKDGVPLSLEVAYINSVVTNQSVLELVQQQLSDLGIELTLRPLAVADYLEAVKDPALAFSFGNFTRPELDVLRTTFGGAATNPARFSDDQLTSLFGDLQATADTAARDEVGADAQQLIVDQGYGIPVYELAQVAAVGPDVNGVSFDSSSRLFLYDAWLAN</sequence>
<proteinExistence type="predicted"/>
<protein>
    <submittedName>
        <fullName evidence="3">TIGR04028 family ABC transporter substrate-binding protein</fullName>
    </submittedName>
</protein>
<dbReference type="Proteomes" id="UP001501645">
    <property type="component" value="Unassembled WGS sequence"/>
</dbReference>
<evidence type="ECO:0000259" key="2">
    <source>
        <dbReference type="Pfam" id="PF00496"/>
    </source>
</evidence>
<evidence type="ECO:0000313" key="4">
    <source>
        <dbReference type="Proteomes" id="UP001501645"/>
    </source>
</evidence>
<evidence type="ECO:0000313" key="3">
    <source>
        <dbReference type="EMBL" id="GAA4766823.1"/>
    </source>
</evidence>
<feature type="signal peptide" evidence="1">
    <location>
        <begin position="1"/>
        <end position="26"/>
    </location>
</feature>
<dbReference type="RefSeq" id="WP_345436124.1">
    <property type="nucleotide sequence ID" value="NZ_BAABKO010000001.1"/>
</dbReference>
<evidence type="ECO:0000256" key="1">
    <source>
        <dbReference type="SAM" id="SignalP"/>
    </source>
</evidence>
<name>A0ABP8ZV33_9MICO</name>
<keyword evidence="4" id="KW-1185">Reference proteome</keyword>
<organism evidence="3 4">
    <name type="scientific">Microbacterium gilvum</name>
    <dbReference type="NCBI Taxonomy" id="1336204"/>
    <lineage>
        <taxon>Bacteria</taxon>
        <taxon>Bacillati</taxon>
        <taxon>Actinomycetota</taxon>
        <taxon>Actinomycetes</taxon>
        <taxon>Micrococcales</taxon>
        <taxon>Microbacteriaceae</taxon>
        <taxon>Microbacterium</taxon>
    </lineage>
</organism>
<feature type="domain" description="Solute-binding protein family 5" evidence="2">
    <location>
        <begin position="91"/>
        <end position="446"/>
    </location>
</feature>
<accession>A0ABP8ZV33</accession>
<dbReference type="PIRSF" id="PIRSF002741">
    <property type="entry name" value="MppA"/>
    <property type="match status" value="1"/>
</dbReference>
<dbReference type="Gene3D" id="3.40.190.10">
    <property type="entry name" value="Periplasmic binding protein-like II"/>
    <property type="match status" value="1"/>
</dbReference>
<dbReference type="Pfam" id="PF00496">
    <property type="entry name" value="SBP_bac_5"/>
    <property type="match status" value="1"/>
</dbReference>
<dbReference type="Gene3D" id="3.10.105.10">
    <property type="entry name" value="Dipeptide-binding Protein, Domain 3"/>
    <property type="match status" value="1"/>
</dbReference>
<dbReference type="InterPro" id="IPR000914">
    <property type="entry name" value="SBP_5_dom"/>
</dbReference>
<dbReference type="PROSITE" id="PS51257">
    <property type="entry name" value="PROKAR_LIPOPROTEIN"/>
    <property type="match status" value="1"/>
</dbReference>